<evidence type="ECO:0000313" key="3">
    <source>
        <dbReference type="Proteomes" id="UP000198211"/>
    </source>
</evidence>
<feature type="compositionally biased region" description="Low complexity" evidence="1">
    <location>
        <begin position="298"/>
        <end position="311"/>
    </location>
</feature>
<feature type="region of interest" description="Disordered" evidence="1">
    <location>
        <begin position="135"/>
        <end position="420"/>
    </location>
</feature>
<comment type="caution">
    <text evidence="2">The sequence shown here is derived from an EMBL/GenBank/DDBJ whole genome shotgun (WGS) entry which is preliminary data.</text>
</comment>
<organism evidence="2 3">
    <name type="scientific">Phytophthora megakarya</name>
    <dbReference type="NCBI Taxonomy" id="4795"/>
    <lineage>
        <taxon>Eukaryota</taxon>
        <taxon>Sar</taxon>
        <taxon>Stramenopiles</taxon>
        <taxon>Oomycota</taxon>
        <taxon>Peronosporomycetes</taxon>
        <taxon>Peronosporales</taxon>
        <taxon>Peronosporaceae</taxon>
        <taxon>Phytophthora</taxon>
    </lineage>
</organism>
<reference evidence="3" key="1">
    <citation type="submission" date="2017-03" db="EMBL/GenBank/DDBJ databases">
        <title>Phytopthora megakarya and P. palmivora, two closely related causual agents of cacao black pod achieved similar genome size and gene model numbers by different mechanisms.</title>
        <authorList>
            <person name="Ali S."/>
            <person name="Shao J."/>
            <person name="Larry D.J."/>
            <person name="Kronmiller B."/>
            <person name="Shen D."/>
            <person name="Strem M.D."/>
            <person name="Melnick R.L."/>
            <person name="Guiltinan M.J."/>
            <person name="Tyler B.M."/>
            <person name="Meinhardt L.W."/>
            <person name="Bailey B.A."/>
        </authorList>
    </citation>
    <scope>NUCLEOTIDE SEQUENCE [LARGE SCALE GENOMIC DNA]</scope>
    <source>
        <strain evidence="3">zdho120</strain>
    </source>
</reference>
<name>A0A225V4S6_9STRA</name>
<feature type="compositionally biased region" description="Basic and acidic residues" evidence="1">
    <location>
        <begin position="395"/>
        <end position="416"/>
    </location>
</feature>
<dbReference type="EMBL" id="NBNE01008512">
    <property type="protein sequence ID" value="OWY99409.1"/>
    <property type="molecule type" value="Genomic_DNA"/>
</dbReference>
<keyword evidence="3" id="KW-1185">Reference proteome</keyword>
<gene>
    <name evidence="2" type="ORF">PHMEG_00029588</name>
</gene>
<proteinExistence type="predicted"/>
<protein>
    <submittedName>
        <fullName evidence="2">Uncharacterized protein</fullName>
    </submittedName>
</protein>
<dbReference type="AlphaFoldDB" id="A0A225V4S6"/>
<feature type="compositionally biased region" description="Basic and acidic residues" evidence="1">
    <location>
        <begin position="331"/>
        <end position="351"/>
    </location>
</feature>
<accession>A0A225V4S6</accession>
<evidence type="ECO:0000256" key="1">
    <source>
        <dbReference type="SAM" id="MobiDB-lite"/>
    </source>
</evidence>
<feature type="compositionally biased region" description="Polar residues" evidence="1">
    <location>
        <begin position="256"/>
        <end position="265"/>
    </location>
</feature>
<feature type="compositionally biased region" description="Low complexity" evidence="1">
    <location>
        <begin position="219"/>
        <end position="238"/>
    </location>
</feature>
<feature type="compositionally biased region" description="Basic residues" evidence="1">
    <location>
        <begin position="168"/>
        <end position="178"/>
    </location>
</feature>
<dbReference type="Proteomes" id="UP000198211">
    <property type="component" value="Unassembled WGS sequence"/>
</dbReference>
<sequence>MNVVIKSHQEMYDRLKNRLQLAHRSNGILTKEENHARSEYLLMSLTAPTDTTLTLKLREHHRDLVRRVKRLEKDTSALGSRLRLEDMVPEALVLMVDNRDSLADDIARANVRFSDIRAEKLHKAEEAAAAAGLPVPSPLTVSSQASTASPAPSPPASTPPTRPVSGGKKGKGKAKRQRTGSDNEDVDFGGGNSGDDAPEGGREYSKQKASPRTIPPVWAKKSQASPKSSSGKPSVPAPVHNKAGPAPKKIDVAVSDTESILSSRFTPKRKGAMGSEFRPSFRLAGGSRSDIKSLTSESSNCQSVKSLSSKSTKSRSKKSGTKATSGFSSSDESKALKLTKDEDSELSKLRPENQCLEDSLDGVLGTLAPKNPLVKNSDDEGTASPKAKPLPATKADSKTLLKDKMKASPKSVEKKRSSAKPKKLVKLVQRASDLLTPYVAPEFTTASAQKCWVKFEQAFLPSPVPSDAEVNCTTVSIEMVCNWRRVRGYGNKKSTVMSFAIYERKHWVSPEAVKRLFSRMTARLGTIKDPKERRQFKLALENLKKVWFTYNMERADRADNLRTFPYWPHVTLMYASLSIETLLDPTLPFYIMENLM</sequence>
<evidence type="ECO:0000313" key="2">
    <source>
        <dbReference type="EMBL" id="OWY99409.1"/>
    </source>
</evidence>
<dbReference type="OrthoDB" id="10608022at2759"/>
<feature type="compositionally biased region" description="Low complexity" evidence="1">
    <location>
        <begin position="321"/>
        <end position="330"/>
    </location>
</feature>
<feature type="compositionally biased region" description="Pro residues" evidence="1">
    <location>
        <begin position="151"/>
        <end position="162"/>
    </location>
</feature>
<feature type="compositionally biased region" description="Low complexity" evidence="1">
    <location>
        <begin position="140"/>
        <end position="150"/>
    </location>
</feature>